<protein>
    <submittedName>
        <fullName evidence="1">4-oxalocrotonate tautomerase</fullName>
    </submittedName>
</protein>
<sequence length="135" mass="14189">MPLLDVKLSGAPDAALAATVAATLSDLTAGILRKDPKVTAVAVSFVPREQWFVGGASLAAKNASSFALDILVVDGTNTKDEKAAYLEAVFAAMGGLLPELDPESYILVREVKADAYGYGGRTQESRYVEKKLKAA</sequence>
<evidence type="ECO:0000313" key="2">
    <source>
        <dbReference type="Proteomes" id="UP000305131"/>
    </source>
</evidence>
<dbReference type="AlphaFoldDB" id="A0A6C1KG73"/>
<dbReference type="GeneID" id="95774018"/>
<evidence type="ECO:0000313" key="1">
    <source>
        <dbReference type="EMBL" id="TLX43190.1"/>
    </source>
</evidence>
<dbReference type="Gene3D" id="3.30.429.10">
    <property type="entry name" value="Macrophage Migration Inhibitory Factor"/>
    <property type="match status" value="2"/>
</dbReference>
<name>A0A6C1KG73_XANAU</name>
<reference evidence="1 2" key="1">
    <citation type="submission" date="2019-05" db="EMBL/GenBank/DDBJ databases">
        <authorList>
            <person name="Zhou X."/>
        </authorList>
    </citation>
    <scope>NUCLEOTIDE SEQUENCE [LARGE SCALE GENOMIC DNA]</scope>
    <source>
        <strain evidence="1 2">DSM 432</strain>
    </source>
</reference>
<dbReference type="RefSeq" id="WP_138399544.1">
    <property type="nucleotide sequence ID" value="NZ_JBAFVI010000002.1"/>
</dbReference>
<accession>A0A6C1KG73</accession>
<gene>
    <name evidence="1" type="ORF">FBQ73_11185</name>
</gene>
<comment type="caution">
    <text evidence="1">The sequence shown here is derived from an EMBL/GenBank/DDBJ whole genome shotgun (WGS) entry which is preliminary data.</text>
</comment>
<dbReference type="InterPro" id="IPR014347">
    <property type="entry name" value="Tautomerase/MIF_sf"/>
</dbReference>
<dbReference type="Proteomes" id="UP000305131">
    <property type="component" value="Unassembled WGS sequence"/>
</dbReference>
<dbReference type="PANTHER" id="PTHR35530:SF1">
    <property type="entry name" value="2-HYDROXYMUCONATE TAUTOMERASE"/>
    <property type="match status" value="1"/>
</dbReference>
<dbReference type="SUPFAM" id="SSF55331">
    <property type="entry name" value="Tautomerase/MIF"/>
    <property type="match status" value="1"/>
</dbReference>
<organism evidence="1 2">
    <name type="scientific">Xanthobacter autotrophicus</name>
    <dbReference type="NCBI Taxonomy" id="280"/>
    <lineage>
        <taxon>Bacteria</taxon>
        <taxon>Pseudomonadati</taxon>
        <taxon>Pseudomonadota</taxon>
        <taxon>Alphaproteobacteria</taxon>
        <taxon>Hyphomicrobiales</taxon>
        <taxon>Xanthobacteraceae</taxon>
        <taxon>Xanthobacter</taxon>
    </lineage>
</organism>
<dbReference type="EMBL" id="VAUP01000022">
    <property type="protein sequence ID" value="TLX43190.1"/>
    <property type="molecule type" value="Genomic_DNA"/>
</dbReference>
<dbReference type="OrthoDB" id="9803586at2"/>
<proteinExistence type="predicted"/>
<dbReference type="PANTHER" id="PTHR35530">
    <property type="entry name" value="TAUTOMERASE-RELATED"/>
    <property type="match status" value="1"/>
</dbReference>